<evidence type="ECO:0000256" key="3">
    <source>
        <dbReference type="ARBA" id="ARBA00022801"/>
    </source>
</evidence>
<evidence type="ECO:0000256" key="4">
    <source>
        <dbReference type="ARBA" id="ARBA00023295"/>
    </source>
</evidence>
<name>A0ABW8GGJ0_9GAMM</name>
<evidence type="ECO:0000313" key="9">
    <source>
        <dbReference type="EMBL" id="MFJ5431575.1"/>
    </source>
</evidence>
<evidence type="ECO:0000256" key="7">
    <source>
        <dbReference type="ARBA" id="ARBA00031665"/>
    </source>
</evidence>
<evidence type="ECO:0000256" key="1">
    <source>
        <dbReference type="ARBA" id="ARBA00006865"/>
    </source>
</evidence>
<dbReference type="InterPro" id="IPR002654">
    <property type="entry name" value="Glyco_trans_25"/>
</dbReference>
<keyword evidence="3" id="KW-0378">Hydrolase</keyword>
<dbReference type="PROSITE" id="PS51762">
    <property type="entry name" value="GH16_2"/>
    <property type="match status" value="1"/>
</dbReference>
<dbReference type="CDD" id="cd06532">
    <property type="entry name" value="Glyco_transf_25"/>
    <property type="match status" value="1"/>
</dbReference>
<keyword evidence="10" id="KW-1185">Reference proteome</keyword>
<dbReference type="Pfam" id="PF00722">
    <property type="entry name" value="Glyco_hydro_16"/>
    <property type="match status" value="1"/>
</dbReference>
<keyword evidence="4" id="KW-0326">Glycosidase</keyword>
<dbReference type="Proteomes" id="UP001617689">
    <property type="component" value="Unassembled WGS sequence"/>
</dbReference>
<evidence type="ECO:0000259" key="8">
    <source>
        <dbReference type="PROSITE" id="PS51762"/>
    </source>
</evidence>
<evidence type="ECO:0000256" key="6">
    <source>
        <dbReference type="ARBA" id="ARBA00029771"/>
    </source>
</evidence>
<dbReference type="Pfam" id="PF01755">
    <property type="entry name" value="Glyco_transf_25"/>
    <property type="match status" value="1"/>
</dbReference>
<feature type="domain" description="GH16" evidence="8">
    <location>
        <begin position="423"/>
        <end position="717"/>
    </location>
</feature>
<dbReference type="EMBL" id="JBIXLL010000015">
    <property type="protein sequence ID" value="MFJ5431575.1"/>
    <property type="molecule type" value="Genomic_DNA"/>
</dbReference>
<comment type="caution">
    <text evidence="9">The sequence shown here is derived from an EMBL/GenBank/DDBJ whole genome shotgun (WGS) entry which is preliminary data.</text>
</comment>
<evidence type="ECO:0000256" key="2">
    <source>
        <dbReference type="ARBA" id="ARBA00014569"/>
    </source>
</evidence>
<evidence type="ECO:0000313" key="10">
    <source>
        <dbReference type="Proteomes" id="UP001617689"/>
    </source>
</evidence>
<dbReference type="InterPro" id="IPR000757">
    <property type="entry name" value="Beta-glucanase-like"/>
</dbReference>
<accession>A0ABW8GGJ0</accession>
<sequence length="733" mass="83162">MNIKNNLKGISRFFYSFYLRSRLFFPAQKSSTFNTLDQSGGVISRIYAINLERETVRWLDLNKELDEILDKSNKKLTGLLTRFSAINAKEMLDILNEEEVIPYYTLADQLYVDPQPKILPDKFDLDVPIKMSKAEIAVALSHINVIRLVAEGPDEYALVLEDDVYFERDFAKTLDAAWFEMIQADGSSPNFDILYLSFKEVMNGAKKKIISKNIFKPERGLWYFSGYVLSKKGASRILSLLPTYGPIDLWINHQFDKLDVRAVYKSIIAQRLDFNSSNSYSILPTLVKVGVIDNEKASSFNELPKHWPVFSFGVSGSGISSLGMALSMLGYKCCSDIDRLSNADLKKLLDNSGGSKFNAYVNVGCLSNYIGLLKKEYPQAKFIVTTSDSKKIHEATSNIIEELSDADYVILHSGEKNKWKVICEYLQCPPPISAYPEIADIVPRQVIEITDKAQINNSEINMTHDISPWILERKNFSGNGFLIKYNPTRIEKDLTDFSINDSLQNINNNYWEVRDDTFPGNLGLFRPQNVILNDISGLGLIVKEEQLGVREYSAAAISSRMKFLYGRFEVSLRAAKIPGIVTGFFLHRDSPRQEIDIEFVGNRPGHLLINVFYNPGDEGAKFDYGYRGTPTLIPLGFDASEEFHDYMIEWSPDEIKWFVDGVMVYRRGVWGPTPIPHLPMTLHANIWPTRSKELAGRLQTRSLPGVTYVRKICIDATMDINNPKLNEQTEVAG</sequence>
<proteinExistence type="inferred from homology"/>
<dbReference type="InterPro" id="IPR013320">
    <property type="entry name" value="ConA-like_dom_sf"/>
</dbReference>
<dbReference type="PRINTS" id="PR00737">
    <property type="entry name" value="GLHYDRLASE16"/>
</dbReference>
<organism evidence="9 10">
    <name type="scientific">Pectobacterium actinidiae</name>
    <dbReference type="NCBI Taxonomy" id="1507808"/>
    <lineage>
        <taxon>Bacteria</taxon>
        <taxon>Pseudomonadati</taxon>
        <taxon>Pseudomonadota</taxon>
        <taxon>Gammaproteobacteria</taxon>
        <taxon>Enterobacterales</taxon>
        <taxon>Pectobacteriaceae</taxon>
        <taxon>Pectobacterium</taxon>
    </lineage>
</organism>
<dbReference type="InterPro" id="IPR008264">
    <property type="entry name" value="Beta_glucanase"/>
</dbReference>
<evidence type="ECO:0000256" key="5">
    <source>
        <dbReference type="ARBA" id="ARBA00029722"/>
    </source>
</evidence>
<comment type="similarity">
    <text evidence="1">Belongs to the glycosyl hydrolase 16 family.</text>
</comment>
<dbReference type="SUPFAM" id="SSF49899">
    <property type="entry name" value="Concanavalin A-like lectins/glucanases"/>
    <property type="match status" value="1"/>
</dbReference>
<dbReference type="PROSITE" id="PS01034">
    <property type="entry name" value="GH16_1"/>
    <property type="match status" value="1"/>
</dbReference>
<reference evidence="9 10" key="1">
    <citation type="submission" date="2024-10" db="EMBL/GenBank/DDBJ databases">
        <authorList>
            <person name="Lu C.-H."/>
        </authorList>
    </citation>
    <scope>NUCLEOTIDE SEQUENCE [LARGE SCALE GENOMIC DNA]</scope>
    <source>
        <strain evidence="9 10">22ZTDG03-2</strain>
    </source>
</reference>
<protein>
    <recommendedName>
        <fullName evidence="2">Beta-glucanase</fullName>
    </recommendedName>
    <alternativeName>
        <fullName evidence="7">1,3-1,4-beta-D-glucan 4-glucanohydrolase</fullName>
    </alternativeName>
    <alternativeName>
        <fullName evidence="6">Endo-beta-1,3-1,4 glucanase</fullName>
    </alternativeName>
    <alternativeName>
        <fullName evidence="5">Lichenase</fullName>
    </alternativeName>
</protein>
<dbReference type="InterPro" id="IPR027417">
    <property type="entry name" value="P-loop_NTPase"/>
</dbReference>
<gene>
    <name evidence="9" type="ORF">ACIPUP_20785</name>
</gene>
<dbReference type="InterPro" id="IPR044791">
    <property type="entry name" value="Beta-glucanase/XTH"/>
</dbReference>
<dbReference type="RefSeq" id="WP_400398256.1">
    <property type="nucleotide sequence ID" value="NZ_JBIXLL010000015.1"/>
</dbReference>
<dbReference type="PANTHER" id="PTHR31062">
    <property type="entry name" value="XYLOGLUCAN ENDOTRANSGLUCOSYLASE/HYDROLASE PROTEIN 8-RELATED"/>
    <property type="match status" value="1"/>
</dbReference>
<dbReference type="Gene3D" id="3.40.50.300">
    <property type="entry name" value="P-loop containing nucleotide triphosphate hydrolases"/>
    <property type="match status" value="1"/>
</dbReference>
<dbReference type="Gene3D" id="2.60.120.200">
    <property type="match status" value="1"/>
</dbReference>
<dbReference type="InterPro" id="IPR008263">
    <property type="entry name" value="GH16_AS"/>
</dbReference>